<protein>
    <recommendedName>
        <fullName evidence="3">DUF58 domain-containing protein</fullName>
    </recommendedName>
</protein>
<dbReference type="Proteomes" id="UP000190857">
    <property type="component" value="Unassembled WGS sequence"/>
</dbReference>
<dbReference type="EMBL" id="FUZP01000002">
    <property type="protein sequence ID" value="SKC62319.1"/>
    <property type="molecule type" value="Genomic_DNA"/>
</dbReference>
<feature type="region of interest" description="Disordered" evidence="1">
    <location>
        <begin position="1"/>
        <end position="48"/>
    </location>
</feature>
<proteinExistence type="predicted"/>
<reference evidence="4 5" key="1">
    <citation type="submission" date="2017-02" db="EMBL/GenBank/DDBJ databases">
        <authorList>
            <person name="Peterson S.W."/>
        </authorList>
    </citation>
    <scope>NUCLEOTIDE SEQUENCE [LARGE SCALE GENOMIC DNA]</scope>
    <source>
        <strain evidence="4 5">VKM Ac-2059</strain>
    </source>
</reference>
<dbReference type="RefSeq" id="WP_079728231.1">
    <property type="nucleotide sequence ID" value="NZ_FUZP01000002.1"/>
</dbReference>
<accession>A0A1T5KFN3</accession>
<evidence type="ECO:0000259" key="3">
    <source>
        <dbReference type="Pfam" id="PF01882"/>
    </source>
</evidence>
<dbReference type="PANTHER" id="PTHR34351:SF1">
    <property type="entry name" value="SLR1927 PROTEIN"/>
    <property type="match status" value="1"/>
</dbReference>
<feature type="domain" description="DUF58" evidence="3">
    <location>
        <begin position="288"/>
        <end position="453"/>
    </location>
</feature>
<sequence length="491" mass="52185">MTGEGTERNTSGSAGEPVVARASADTRSRTHSKARINGRTSTRTSARGATGLRDLTSTSLRADAADDAGRAASARLSLARTLRRARRALARAWSAVTAVVTPLGWAVAALAIAGLGAGYALGWTEFVVIGWAAVIAAAVAALFLIGRIRHRVTLHLADDRVVVGATAVGQLTIDNPGLRLLPAITVDVPVGEATLDVPVPPLAPRQQIEELFRVPATRRGVFPVGPARATRRDPLGLVRREHAWTDASALYVHPLTVSVPSLSTGFVRDLEGSPTRDLTSDDVSFHALREYAPGDERRSIHWRSTAKTGRFMVRQYEETRRSHLMVALSGRADEYASDEEFELAVSVAASLGVRAIRDTRTVSVVTGEVTPEFSRRTVRSVRAFASVTPTRLLDDLAAVELEDRALDLAATARAAADTIGGISLAFLVCGSATEPAAIREAARQLPLGVDVVAIVCESEGVPTQRVSAGLTVVTIGYLDDLRPALNRAVAR</sequence>
<keyword evidence="2" id="KW-0812">Transmembrane</keyword>
<dbReference type="AlphaFoldDB" id="A0A1T5KFN3"/>
<feature type="transmembrane region" description="Helical" evidence="2">
    <location>
        <begin position="126"/>
        <end position="145"/>
    </location>
</feature>
<dbReference type="Pfam" id="PF01882">
    <property type="entry name" value="DUF58"/>
    <property type="match status" value="1"/>
</dbReference>
<evidence type="ECO:0000256" key="2">
    <source>
        <dbReference type="SAM" id="Phobius"/>
    </source>
</evidence>
<feature type="compositionally biased region" description="Low complexity" evidence="1">
    <location>
        <begin position="38"/>
        <end position="48"/>
    </location>
</feature>
<keyword evidence="5" id="KW-1185">Reference proteome</keyword>
<feature type="transmembrane region" description="Helical" evidence="2">
    <location>
        <begin position="92"/>
        <end position="120"/>
    </location>
</feature>
<name>A0A1T5KFN3_9MICO</name>
<gene>
    <name evidence="4" type="ORF">SAMN06309945_2172</name>
</gene>
<dbReference type="InterPro" id="IPR002881">
    <property type="entry name" value="DUF58"/>
</dbReference>
<evidence type="ECO:0000313" key="5">
    <source>
        <dbReference type="Proteomes" id="UP000190857"/>
    </source>
</evidence>
<dbReference type="OrthoDB" id="9812729at2"/>
<dbReference type="PANTHER" id="PTHR34351">
    <property type="entry name" value="SLR1927 PROTEIN-RELATED"/>
    <property type="match status" value="1"/>
</dbReference>
<evidence type="ECO:0000313" key="4">
    <source>
        <dbReference type="EMBL" id="SKC62319.1"/>
    </source>
</evidence>
<organism evidence="4 5">
    <name type="scientific">Okibacterium fritillariae</name>
    <dbReference type="NCBI Taxonomy" id="123320"/>
    <lineage>
        <taxon>Bacteria</taxon>
        <taxon>Bacillati</taxon>
        <taxon>Actinomycetota</taxon>
        <taxon>Actinomycetes</taxon>
        <taxon>Micrococcales</taxon>
        <taxon>Microbacteriaceae</taxon>
        <taxon>Okibacterium</taxon>
    </lineage>
</organism>
<keyword evidence="2" id="KW-1133">Transmembrane helix</keyword>
<keyword evidence="2" id="KW-0472">Membrane</keyword>
<dbReference type="STRING" id="123320.SAMN06309945_2172"/>
<evidence type="ECO:0000256" key="1">
    <source>
        <dbReference type="SAM" id="MobiDB-lite"/>
    </source>
</evidence>